<protein>
    <submittedName>
        <fullName evidence="2 4">Uncharacterized protein</fullName>
    </submittedName>
</protein>
<reference evidence="4" key="1">
    <citation type="submission" date="2017-02" db="UniProtKB">
        <authorList>
            <consortium name="WormBaseParasite"/>
        </authorList>
    </citation>
    <scope>IDENTIFICATION</scope>
</reference>
<evidence type="ECO:0000256" key="1">
    <source>
        <dbReference type="SAM" id="MobiDB-lite"/>
    </source>
</evidence>
<evidence type="ECO:0000313" key="2">
    <source>
        <dbReference type="EMBL" id="VDK64336.1"/>
    </source>
</evidence>
<dbReference type="WBParaSite" id="ASIM_0001893301-mRNA-1">
    <property type="protein sequence ID" value="ASIM_0001893301-mRNA-1"/>
    <property type="gene ID" value="ASIM_0001893301"/>
</dbReference>
<sequence length="39" mass="4351">MDIRIRRSMDVGGQMAFDGRGVGNNSHKKMKPRCVTSDV</sequence>
<dbReference type="AlphaFoldDB" id="A0A0M3KD81"/>
<dbReference type="EMBL" id="UYRR01035341">
    <property type="protein sequence ID" value="VDK64336.1"/>
    <property type="molecule type" value="Genomic_DNA"/>
</dbReference>
<evidence type="ECO:0000313" key="4">
    <source>
        <dbReference type="WBParaSite" id="ASIM_0001893301-mRNA-1"/>
    </source>
</evidence>
<evidence type="ECO:0000313" key="3">
    <source>
        <dbReference type="Proteomes" id="UP000267096"/>
    </source>
</evidence>
<dbReference type="Proteomes" id="UP000267096">
    <property type="component" value="Unassembled WGS sequence"/>
</dbReference>
<reference evidence="2 3" key="2">
    <citation type="submission" date="2018-11" db="EMBL/GenBank/DDBJ databases">
        <authorList>
            <consortium name="Pathogen Informatics"/>
        </authorList>
    </citation>
    <scope>NUCLEOTIDE SEQUENCE [LARGE SCALE GENOMIC DNA]</scope>
</reference>
<gene>
    <name evidence="2" type="ORF">ASIM_LOCUS18329</name>
</gene>
<accession>A0A0M3KD81</accession>
<proteinExistence type="predicted"/>
<organism evidence="4">
    <name type="scientific">Anisakis simplex</name>
    <name type="common">Herring worm</name>
    <dbReference type="NCBI Taxonomy" id="6269"/>
    <lineage>
        <taxon>Eukaryota</taxon>
        <taxon>Metazoa</taxon>
        <taxon>Ecdysozoa</taxon>
        <taxon>Nematoda</taxon>
        <taxon>Chromadorea</taxon>
        <taxon>Rhabditida</taxon>
        <taxon>Spirurina</taxon>
        <taxon>Ascaridomorpha</taxon>
        <taxon>Ascaridoidea</taxon>
        <taxon>Anisakidae</taxon>
        <taxon>Anisakis</taxon>
        <taxon>Anisakis simplex complex</taxon>
    </lineage>
</organism>
<keyword evidence="3" id="KW-1185">Reference proteome</keyword>
<feature type="region of interest" description="Disordered" evidence="1">
    <location>
        <begin position="16"/>
        <end position="39"/>
    </location>
</feature>
<name>A0A0M3KD81_ANISI</name>